<feature type="domain" description="VOC" evidence="1">
    <location>
        <begin position="55"/>
        <end position="173"/>
    </location>
</feature>
<organism evidence="2 3">
    <name type="scientific">Embleya hyalina</name>
    <dbReference type="NCBI Taxonomy" id="516124"/>
    <lineage>
        <taxon>Bacteria</taxon>
        <taxon>Bacillati</taxon>
        <taxon>Actinomycetota</taxon>
        <taxon>Actinomycetes</taxon>
        <taxon>Kitasatosporales</taxon>
        <taxon>Streptomycetaceae</taxon>
        <taxon>Embleya</taxon>
    </lineage>
</organism>
<sequence>MAPRITRVAEVLSSPGLLVRRGQRLGWGEHRVSVAGWVRHGGAGSCLRRHSLSVELNHTIVHARDNRESAEFFADLLGLEISGEWGPFVAVALGNGVTLDFAAIPPDKITPQHYAFLVSEPEFDAAYAKIKERGIEHYADPHRQHPGTINRNDGGQGVYFIDPAGHYMELITVPYGGWPV</sequence>
<dbReference type="CDD" id="cd08351">
    <property type="entry name" value="ChaP_like"/>
    <property type="match status" value="1"/>
</dbReference>
<proteinExistence type="predicted"/>
<name>A0A401YKA8_9ACTN</name>
<gene>
    <name evidence="2" type="ORF">EHYA_02731</name>
</gene>
<evidence type="ECO:0000313" key="3">
    <source>
        <dbReference type="Proteomes" id="UP000286931"/>
    </source>
</evidence>
<dbReference type="Proteomes" id="UP000286931">
    <property type="component" value="Unassembled WGS sequence"/>
</dbReference>
<accession>A0A401YKA8</accession>
<evidence type="ECO:0000259" key="1">
    <source>
        <dbReference type="PROSITE" id="PS51819"/>
    </source>
</evidence>
<dbReference type="InterPro" id="IPR029068">
    <property type="entry name" value="Glyas_Bleomycin-R_OHBP_Dase"/>
</dbReference>
<protein>
    <submittedName>
        <fullName evidence="2">Glyoxalase/bleomycin resistance protein</fullName>
    </submittedName>
</protein>
<dbReference type="Pfam" id="PF00903">
    <property type="entry name" value="Glyoxalase"/>
    <property type="match status" value="1"/>
</dbReference>
<reference evidence="2 3" key="1">
    <citation type="submission" date="2018-12" db="EMBL/GenBank/DDBJ databases">
        <title>Draft genome sequence of Embleya hyalina NBRC 13850T.</title>
        <authorList>
            <person name="Komaki H."/>
            <person name="Hosoyama A."/>
            <person name="Kimura A."/>
            <person name="Ichikawa N."/>
            <person name="Tamura T."/>
        </authorList>
    </citation>
    <scope>NUCLEOTIDE SEQUENCE [LARGE SCALE GENOMIC DNA]</scope>
    <source>
        <strain evidence="2 3">NBRC 13850</strain>
    </source>
</reference>
<dbReference type="EMBL" id="BIFH01000017">
    <property type="protein sequence ID" value="GCD95062.1"/>
    <property type="molecule type" value="Genomic_DNA"/>
</dbReference>
<dbReference type="InterPro" id="IPR004360">
    <property type="entry name" value="Glyas_Fos-R_dOase_dom"/>
</dbReference>
<dbReference type="AlphaFoldDB" id="A0A401YKA8"/>
<dbReference type="Gene3D" id="3.10.180.10">
    <property type="entry name" value="2,3-Dihydroxybiphenyl 1,2-Dioxygenase, domain 1"/>
    <property type="match status" value="1"/>
</dbReference>
<dbReference type="InterPro" id="IPR037523">
    <property type="entry name" value="VOC_core"/>
</dbReference>
<comment type="caution">
    <text evidence="2">The sequence shown here is derived from an EMBL/GenBank/DDBJ whole genome shotgun (WGS) entry which is preliminary data.</text>
</comment>
<dbReference type="SUPFAM" id="SSF54593">
    <property type="entry name" value="Glyoxalase/Bleomycin resistance protein/Dihydroxybiphenyl dioxygenase"/>
    <property type="match status" value="1"/>
</dbReference>
<keyword evidence="3" id="KW-1185">Reference proteome</keyword>
<evidence type="ECO:0000313" key="2">
    <source>
        <dbReference type="EMBL" id="GCD95062.1"/>
    </source>
</evidence>
<dbReference type="PROSITE" id="PS51819">
    <property type="entry name" value="VOC"/>
    <property type="match status" value="1"/>
</dbReference>